<accession>A0A1Y2K850</accession>
<dbReference type="EMBL" id="LVJN01000016">
    <property type="protein sequence ID" value="OSM06233.1"/>
    <property type="molecule type" value="Genomic_DNA"/>
</dbReference>
<dbReference type="AlphaFoldDB" id="A0A1Y2K850"/>
<evidence type="ECO:0000256" key="1">
    <source>
        <dbReference type="ARBA" id="ARBA00007031"/>
    </source>
</evidence>
<keyword evidence="4" id="KW-1185">Reference proteome</keyword>
<sequence length="169" mass="18026">MSSELVKKAAEIVQAYVSNNTLDAKELTGLMTQVHVTLQQMDTGAQSEAPVAEAPAPIAEAASEEASAEAATRAKKPAAPKPALPVEESVTEDAVFCLVCGKSCKTLKGHLTRSHGLSLNDYRAQFNLPKDYPTVAPSYSKTRRQLAIDAGLGEKLQQSRKKSASKKKS</sequence>
<dbReference type="GO" id="GO:0008270">
    <property type="term" value="F:zinc ion binding"/>
    <property type="evidence" value="ECO:0007669"/>
    <property type="project" value="InterPro"/>
</dbReference>
<evidence type="ECO:0000256" key="2">
    <source>
        <dbReference type="SAM" id="MobiDB-lite"/>
    </source>
</evidence>
<dbReference type="Proteomes" id="UP000194003">
    <property type="component" value="Unassembled WGS sequence"/>
</dbReference>
<dbReference type="STRING" id="1434232.MAIT1_01216"/>
<feature type="region of interest" description="Disordered" evidence="2">
    <location>
        <begin position="150"/>
        <end position="169"/>
    </location>
</feature>
<evidence type="ECO:0000313" key="4">
    <source>
        <dbReference type="Proteomes" id="UP000194003"/>
    </source>
</evidence>
<gene>
    <name evidence="3" type="ORF">MAIT1_01216</name>
</gene>
<comment type="similarity">
    <text evidence="1">Belongs to the ros/MucR family.</text>
</comment>
<feature type="region of interest" description="Disordered" evidence="2">
    <location>
        <begin position="42"/>
        <end position="85"/>
    </location>
</feature>
<dbReference type="GO" id="GO:0003677">
    <property type="term" value="F:DNA binding"/>
    <property type="evidence" value="ECO:0007669"/>
    <property type="project" value="InterPro"/>
</dbReference>
<organism evidence="3 4">
    <name type="scientific">Magnetofaba australis IT-1</name>
    <dbReference type="NCBI Taxonomy" id="1434232"/>
    <lineage>
        <taxon>Bacteria</taxon>
        <taxon>Pseudomonadati</taxon>
        <taxon>Pseudomonadota</taxon>
        <taxon>Magnetococcia</taxon>
        <taxon>Magnetococcales</taxon>
        <taxon>Magnetococcaceae</taxon>
        <taxon>Magnetofaba</taxon>
    </lineage>
</organism>
<proteinExistence type="inferred from homology"/>
<dbReference type="InterPro" id="IPR008807">
    <property type="entry name" value="ROS_MUCR"/>
</dbReference>
<dbReference type="GO" id="GO:0006355">
    <property type="term" value="P:regulation of DNA-templated transcription"/>
    <property type="evidence" value="ECO:0007669"/>
    <property type="project" value="InterPro"/>
</dbReference>
<name>A0A1Y2K850_9PROT</name>
<feature type="compositionally biased region" description="Basic residues" evidence="2">
    <location>
        <begin position="158"/>
        <end position="169"/>
    </location>
</feature>
<dbReference type="OrthoDB" id="9809693at2"/>
<dbReference type="RefSeq" id="WP_085441368.1">
    <property type="nucleotide sequence ID" value="NZ_LVJN01000016.1"/>
</dbReference>
<dbReference type="Gene3D" id="1.10.10.1550">
    <property type="entry name" value="ROS/MUCR transcriptional regulator protein"/>
    <property type="match status" value="1"/>
</dbReference>
<reference evidence="3 4" key="1">
    <citation type="journal article" date="2016" name="BMC Genomics">
        <title>Combined genomic and structural analyses of a cultured magnetotactic bacterium reveals its niche adaptation to a dynamic environment.</title>
        <authorList>
            <person name="Araujo A.C."/>
            <person name="Morillo V."/>
            <person name="Cypriano J."/>
            <person name="Teixeira L.C."/>
            <person name="Leao P."/>
            <person name="Lyra S."/>
            <person name="Almeida L.G."/>
            <person name="Bazylinski D.A."/>
            <person name="Vasconcellos A.T."/>
            <person name="Abreu F."/>
            <person name="Lins U."/>
        </authorList>
    </citation>
    <scope>NUCLEOTIDE SEQUENCE [LARGE SCALE GENOMIC DNA]</scope>
    <source>
        <strain evidence="3 4">IT-1</strain>
    </source>
</reference>
<protein>
    <submittedName>
        <fullName evidence="3">Putative MucR family transcriptional regulator</fullName>
    </submittedName>
</protein>
<dbReference type="InterPro" id="IPR041920">
    <property type="entry name" value="ROS/MUCR_sf"/>
</dbReference>
<feature type="compositionally biased region" description="Low complexity" evidence="2">
    <location>
        <begin position="45"/>
        <end position="61"/>
    </location>
</feature>
<evidence type="ECO:0000313" key="3">
    <source>
        <dbReference type="EMBL" id="OSM06233.1"/>
    </source>
</evidence>
<dbReference type="Pfam" id="PF05443">
    <property type="entry name" value="ROS_MUCR"/>
    <property type="match status" value="1"/>
</dbReference>
<comment type="caution">
    <text evidence="3">The sequence shown here is derived from an EMBL/GenBank/DDBJ whole genome shotgun (WGS) entry which is preliminary data.</text>
</comment>